<accession>A0ABR1TLE9</accession>
<dbReference type="EMBL" id="JAQQWM010000009">
    <property type="protein sequence ID" value="KAK8047476.1"/>
    <property type="molecule type" value="Genomic_DNA"/>
</dbReference>
<feature type="compositionally biased region" description="Polar residues" evidence="1">
    <location>
        <begin position="407"/>
        <end position="421"/>
    </location>
</feature>
<evidence type="ECO:0008006" key="4">
    <source>
        <dbReference type="Google" id="ProtNLM"/>
    </source>
</evidence>
<reference evidence="2 3" key="1">
    <citation type="submission" date="2023-01" db="EMBL/GenBank/DDBJ databases">
        <title>Analysis of 21 Apiospora genomes using comparative genomics revels a genus with tremendous synthesis potential of carbohydrate active enzymes and secondary metabolites.</title>
        <authorList>
            <person name="Sorensen T."/>
        </authorList>
    </citation>
    <scope>NUCLEOTIDE SEQUENCE [LARGE SCALE GENOMIC DNA]</scope>
    <source>
        <strain evidence="2 3">CBS 83171</strain>
    </source>
</reference>
<feature type="compositionally biased region" description="Acidic residues" evidence="1">
    <location>
        <begin position="361"/>
        <end position="372"/>
    </location>
</feature>
<keyword evidence="3" id="KW-1185">Reference proteome</keyword>
<comment type="caution">
    <text evidence="2">The sequence shown here is derived from an EMBL/GenBank/DDBJ whole genome shotgun (WGS) entry which is preliminary data.</text>
</comment>
<name>A0ABR1TLE9_9PEZI</name>
<feature type="region of interest" description="Disordered" evidence="1">
    <location>
        <begin position="440"/>
        <end position="474"/>
    </location>
</feature>
<evidence type="ECO:0000313" key="3">
    <source>
        <dbReference type="Proteomes" id="UP001446871"/>
    </source>
</evidence>
<sequence>MVDFLVNHLQRYKPDSDPDIDPLTQPFIRMLCPGACRQRASNQNVQLQDPDHRVESIPKLTEDEENHRVIVIYNTIEAGEERLGDFPYRRDGPKIMGRGKRIFKSRSYQTDPALTPRKHALKETTGAPPLDSVISTMGGKTETTEKDKDDVLALFAVLENLYRTCKIPGDYDALLDANLWNSDGKVSAKAMKLITGRTKQSIKDGLIRYQWKARDQSYFEDTCPSFFSSHLYDDQETLRYVATYCMRYYGSGPIPARLEIMEDLPESHLHYPAFPIFYQDDTPLAQGIYYYRPEIDRFLYLLFPNATQGFDFNSIPCRNTRDLHNPKHRFYPLLLDSFPFDPYSKHRKISAWTYKTREEIDPDYLPEGETDGSEVSHDSELEEDEENELLRESNEPLVVPVPKAIPDSSNDVPSSSQALPSESFLTRVDELLMSGDVALHLSPDDATLPPATQRTAQRHGRRCSRGLGPNIHGK</sequence>
<protein>
    <recommendedName>
        <fullName evidence="4">HNH nuclease domain-containing protein</fullName>
    </recommendedName>
</protein>
<gene>
    <name evidence="2" type="ORF">PG996_015540</name>
</gene>
<evidence type="ECO:0000256" key="1">
    <source>
        <dbReference type="SAM" id="MobiDB-lite"/>
    </source>
</evidence>
<feature type="region of interest" description="Disordered" evidence="1">
    <location>
        <begin position="361"/>
        <end position="421"/>
    </location>
</feature>
<feature type="region of interest" description="Disordered" evidence="1">
    <location>
        <begin position="123"/>
        <end position="142"/>
    </location>
</feature>
<dbReference type="Proteomes" id="UP001446871">
    <property type="component" value="Unassembled WGS sequence"/>
</dbReference>
<evidence type="ECO:0000313" key="2">
    <source>
        <dbReference type="EMBL" id="KAK8047476.1"/>
    </source>
</evidence>
<organism evidence="2 3">
    <name type="scientific">Apiospora saccharicola</name>
    <dbReference type="NCBI Taxonomy" id="335842"/>
    <lineage>
        <taxon>Eukaryota</taxon>
        <taxon>Fungi</taxon>
        <taxon>Dikarya</taxon>
        <taxon>Ascomycota</taxon>
        <taxon>Pezizomycotina</taxon>
        <taxon>Sordariomycetes</taxon>
        <taxon>Xylariomycetidae</taxon>
        <taxon>Amphisphaeriales</taxon>
        <taxon>Apiosporaceae</taxon>
        <taxon>Apiospora</taxon>
    </lineage>
</organism>
<proteinExistence type="predicted"/>